<dbReference type="AlphaFoldDB" id="A0A7M2Y902"/>
<evidence type="ECO:0000259" key="1">
    <source>
        <dbReference type="Pfam" id="PF04738"/>
    </source>
</evidence>
<organism evidence="2 3">
    <name type="scientific">Kaistella flava</name>
    <name type="common">ex Peng et al. 2021</name>
    <dbReference type="NCBI Taxonomy" id="2038776"/>
    <lineage>
        <taxon>Bacteria</taxon>
        <taxon>Pseudomonadati</taxon>
        <taxon>Bacteroidota</taxon>
        <taxon>Flavobacteriia</taxon>
        <taxon>Flavobacteriales</taxon>
        <taxon>Weeksellaceae</taxon>
        <taxon>Chryseobacterium group</taxon>
        <taxon>Kaistella</taxon>
    </lineage>
</organism>
<evidence type="ECO:0000313" key="3">
    <source>
        <dbReference type="Proteomes" id="UP000594195"/>
    </source>
</evidence>
<dbReference type="Proteomes" id="UP000594195">
    <property type="component" value="Chromosome"/>
</dbReference>
<feature type="domain" description="Lantibiotic dehydratase N-terminal" evidence="1">
    <location>
        <begin position="43"/>
        <end position="687"/>
    </location>
</feature>
<dbReference type="EMBL" id="CP040442">
    <property type="protein sequence ID" value="QOW10135.1"/>
    <property type="molecule type" value="Genomic_DNA"/>
</dbReference>
<reference evidence="2 3" key="1">
    <citation type="submission" date="2019-05" db="EMBL/GenBank/DDBJ databases">
        <title>Chryseobacterium sp. isolated from King George Island, maritime Antarctica.</title>
        <authorList>
            <person name="Peng X."/>
        </authorList>
    </citation>
    <scope>NUCLEOTIDE SEQUENCE [LARGE SCALE GENOMIC DNA]</scope>
    <source>
        <strain evidence="2 3">7-3A</strain>
    </source>
</reference>
<gene>
    <name evidence="2" type="ORF">Q73A0000_07055</name>
</gene>
<dbReference type="Pfam" id="PF04738">
    <property type="entry name" value="Lant_dehydr_N"/>
    <property type="match status" value="1"/>
</dbReference>
<protein>
    <submittedName>
        <fullName evidence="2">Lantibiotic dehydratase</fullName>
    </submittedName>
</protein>
<name>A0A7M2Y902_9FLAO</name>
<sequence>MPRFPYTFFDNFVVRVPLLSYKEFQNIFSENTNDEKLQEIFRRTSFKESIYLASSDLYLEMEKLIDSNIDFNESSRYRLKNTLLKYFNRMSTRCTPFGLFSSVGIGYFDKEHSFPEKDSDWKRLRETKFDMYFSVALSQYLLSIQDIKNKLLFFPNNSIYKVGNKIRYIEHESKGMKRDYVISSAPLSQELEKILKYSNEGKTVPEMIAILNSDNITSEESFEYIKELIENRVIVSEMEPNISGVDFLDSIIFILNRIGAEKEKNILLDIKNQLSKLDNCFENSVSSYDEIEKSIQTLNIEYEKKYLFQTDLYFDNQIGLSYHWKKEMKKGISFLNKITLNNSQNSLLEKFKVAFYERFENEEIPLAFALDTETGIGYRQNVQSAGIHPYIEDLIIPFSSKNRKLDISLNPVQIILNQKIQAAIAENKFSIQLSDEDFPEFEEEWNDLSDTLYFMTEIVSDDNSQKLYLNFGSANAGRLLTRFDSEISKIRDLVKEISKKENDLKTEQILAEIIHLPEARIGNILKRPQMRNYEIPYLAKSLLPVENQIPVDDLLLSIKNDRLFLRSKSHDKEIVPYLTNAHNYSANSLPVYHFLCDLSSQNIRSGLSFDWGDLGKVYQFLPRVEYGNIILSKARWKISTEEIKRFLRLNQEQIMIEIENWRGIRQIPQWIQWVKADNTLLINFKNWELVNLFFASIKNEKEVFIEEFLCNKKQNYTSQFIFPLYENLK</sequence>
<dbReference type="InterPro" id="IPR006827">
    <property type="entry name" value="Lant_deHydtase_N"/>
</dbReference>
<keyword evidence="3" id="KW-1185">Reference proteome</keyword>
<evidence type="ECO:0000313" key="2">
    <source>
        <dbReference type="EMBL" id="QOW10135.1"/>
    </source>
</evidence>
<dbReference type="RefSeq" id="WP_193813363.1">
    <property type="nucleotide sequence ID" value="NZ_CP040442.1"/>
</dbReference>
<dbReference type="KEGG" id="kfa:Q73A0000_07055"/>
<accession>A0A7M2Y902</accession>
<proteinExistence type="predicted"/>